<evidence type="ECO:0000313" key="3">
    <source>
        <dbReference type="EMBL" id="QNR70356.1"/>
    </source>
</evidence>
<dbReference type="InterPro" id="IPR012646">
    <property type="entry name" value="RNA_ligase_DRB0094"/>
</dbReference>
<accession>A0A7H0YGZ8</accession>
<reference evidence="3 4" key="1">
    <citation type="submission" date="2020-09" db="EMBL/GenBank/DDBJ databases">
        <title>Characterization of Paenibacillus peoriae strain ZF390 with broad-spectrum antimicrobial activity as a potential biocontrol agent.</title>
        <authorList>
            <person name="Li L."/>
            <person name="Zhao Y."/>
            <person name="Li B."/>
            <person name="Xie X."/>
        </authorList>
    </citation>
    <scope>NUCLEOTIDE SEQUENCE [LARGE SCALE GENOMIC DNA]</scope>
    <source>
        <strain evidence="3 4">ZF390</strain>
        <plasmid evidence="3 4">pPlas1</plasmid>
    </source>
</reference>
<dbReference type="RefSeq" id="WP_190299663.1">
    <property type="nucleotide sequence ID" value="NZ_CP061173.1"/>
</dbReference>
<evidence type="ECO:0000259" key="2">
    <source>
        <dbReference type="Pfam" id="PF09414"/>
    </source>
</evidence>
<dbReference type="InterPro" id="IPR012340">
    <property type="entry name" value="NA-bd_OB-fold"/>
</dbReference>
<proteinExistence type="predicted"/>
<dbReference type="EMBL" id="CP061173">
    <property type="protein sequence ID" value="QNR70356.1"/>
    <property type="molecule type" value="Genomic_DNA"/>
</dbReference>
<name>A0A7H0YGZ8_9BACL</name>
<keyword evidence="3" id="KW-0614">Plasmid</keyword>
<dbReference type="Proteomes" id="UP000516384">
    <property type="component" value="Plasmid pPlas1"/>
</dbReference>
<organism evidence="3 4">
    <name type="scientific">Paenibacillus peoriae</name>
    <dbReference type="NCBI Taxonomy" id="59893"/>
    <lineage>
        <taxon>Bacteria</taxon>
        <taxon>Bacillati</taxon>
        <taxon>Bacillota</taxon>
        <taxon>Bacilli</taxon>
        <taxon>Bacillales</taxon>
        <taxon>Paenibacillaceae</taxon>
        <taxon>Paenibacillus</taxon>
    </lineage>
</organism>
<evidence type="ECO:0000313" key="4">
    <source>
        <dbReference type="Proteomes" id="UP000516384"/>
    </source>
</evidence>
<dbReference type="Gene3D" id="2.40.50.140">
    <property type="entry name" value="Nucleic acid-binding proteins"/>
    <property type="match status" value="1"/>
</dbReference>
<protein>
    <submittedName>
        <fullName evidence="3">RNA ligase (ATP)</fullName>
        <ecNumber evidence="3">6.5.1.3</ecNumber>
    </submittedName>
</protein>
<geneLocation type="plasmid" evidence="3 4">
    <name>pPlas1</name>
</geneLocation>
<dbReference type="Gene3D" id="3.30.470.30">
    <property type="entry name" value="DNA ligase/mRNA capping enzyme"/>
    <property type="match status" value="1"/>
</dbReference>
<gene>
    <name evidence="3" type="ORF">IAQ67_28795</name>
</gene>
<sequence length="364" mass="41549">MSSHIVEIAIIDELVKHPNADRLEIATVKGWSCIVQIGQFQKGEKVVYIPIDSILPEELAEKLGVTSYLKNGERLRTVRLRGYISQGLLMKIDQKRKVGEDVAKEFKITKWAPPPPKYQGNGKPSTPRNPNPNFDKYTNLENIKNYTNVFQPEDEIVITEKVHGTNFRAGKVPSYPITLWDRIKRFIRTKILHKSDYVFVVGSHNVQLEPDSETFYKDNTYGKAARMYKLNYILPDGYTLYGEIYGEGIQDLQYGMEGKGIDVVFFDLKVDGKYVDYPVFRDFCAEHNLPYAKNFYTGPYGDGSIVALHTDGDSYLAEQNGAEQIGEGVVVKLLREQNDPRIGRKILKSISNDYLLRKNGTEYQ</sequence>
<dbReference type="Pfam" id="PF21189">
    <property type="entry name" value="PHA02142"/>
    <property type="match status" value="1"/>
</dbReference>
<dbReference type="GO" id="GO:0003972">
    <property type="term" value="F:RNA ligase (ATP) activity"/>
    <property type="evidence" value="ECO:0007669"/>
    <property type="project" value="UniProtKB-EC"/>
</dbReference>
<feature type="region of interest" description="Disordered" evidence="1">
    <location>
        <begin position="112"/>
        <end position="134"/>
    </location>
</feature>
<dbReference type="EC" id="6.5.1.3" evidence="3"/>
<dbReference type="InterPro" id="IPR021122">
    <property type="entry name" value="RNA_ligase_dom_REL/Rnl2"/>
</dbReference>
<evidence type="ECO:0000256" key="1">
    <source>
        <dbReference type="SAM" id="MobiDB-lite"/>
    </source>
</evidence>
<dbReference type="NCBIfam" id="TIGR02306">
    <property type="entry name" value="RNA_lig_DRB0094"/>
    <property type="match status" value="1"/>
</dbReference>
<dbReference type="AlphaFoldDB" id="A0A7H0YGZ8"/>
<feature type="compositionally biased region" description="Polar residues" evidence="1">
    <location>
        <begin position="122"/>
        <end position="132"/>
    </location>
</feature>
<dbReference type="Pfam" id="PF09414">
    <property type="entry name" value="RNA_ligase"/>
    <property type="match status" value="1"/>
</dbReference>
<feature type="domain" description="RNA ligase" evidence="2">
    <location>
        <begin position="154"/>
        <end position="349"/>
    </location>
</feature>
<keyword evidence="3" id="KW-0436">Ligase</keyword>
<dbReference type="SUPFAM" id="SSF56091">
    <property type="entry name" value="DNA ligase/mRNA capping enzyme, catalytic domain"/>
    <property type="match status" value="1"/>
</dbReference>